<evidence type="ECO:0000313" key="3">
    <source>
        <dbReference type="EMBL" id="KAG8224830.1"/>
    </source>
</evidence>
<comment type="caution">
    <text evidence="3">The sequence shown here is derived from an EMBL/GenBank/DDBJ whole genome shotgun (WGS) entry which is preliminary data.</text>
</comment>
<dbReference type="PROSITE" id="PS51029">
    <property type="entry name" value="MADF"/>
    <property type="match status" value="1"/>
</dbReference>
<dbReference type="EMBL" id="KZ308212">
    <property type="protein sequence ID" value="KAG8224830.1"/>
    <property type="molecule type" value="Genomic_DNA"/>
</dbReference>
<dbReference type="AlphaFoldDB" id="A0A8K0JY52"/>
<protein>
    <recommendedName>
        <fullName evidence="2">MADF domain-containing protein</fullName>
    </recommendedName>
</protein>
<keyword evidence="4" id="KW-1185">Reference proteome</keyword>
<dbReference type="PANTHER" id="PTHR21505:SF8">
    <property type="entry name" value="DPT-YFP REPRESSOR BY OVEREXPRESSION, ISOFORM D-RELATED"/>
    <property type="match status" value="1"/>
</dbReference>
<feature type="compositionally biased region" description="Basic residues" evidence="1">
    <location>
        <begin position="168"/>
        <end position="179"/>
    </location>
</feature>
<dbReference type="OrthoDB" id="6617753at2759"/>
<evidence type="ECO:0000313" key="4">
    <source>
        <dbReference type="Proteomes" id="UP000792457"/>
    </source>
</evidence>
<name>A0A8K0JY52_LADFU</name>
<gene>
    <name evidence="3" type="ORF">J437_LFUL002277</name>
</gene>
<evidence type="ECO:0000259" key="2">
    <source>
        <dbReference type="PROSITE" id="PS51029"/>
    </source>
</evidence>
<sequence length="266" mass="30970">MVDSVASKSFMNPEFLARFIELYHDLPALWNVGDADYTNRAKRSEAWDTLVEFTRSRIRDADLPFVKKKLESIRASFRKELRRVKESRRSGVPEEYVYKPTLWYYDLLLFTAFTPDQESLGTSKSNLKIEFEEDHAVLNGPESRIETKTREEPRDPEEQISNHVLQSRPRKRKKLKKSPTAHLWRQSLIQKVITSSSKRDDEYDTLGKTYAAKLRRMPASQRDLADRLIHEVLFRGLMNNLTPSTCLSFESFSTGDVIPPNVDTPR</sequence>
<reference evidence="3" key="1">
    <citation type="submission" date="2013-04" db="EMBL/GenBank/DDBJ databases">
        <authorList>
            <person name="Qu J."/>
            <person name="Murali S.C."/>
            <person name="Bandaranaike D."/>
            <person name="Bellair M."/>
            <person name="Blankenburg K."/>
            <person name="Chao H."/>
            <person name="Dinh H."/>
            <person name="Doddapaneni H."/>
            <person name="Downs B."/>
            <person name="Dugan-Rocha S."/>
            <person name="Elkadiri S."/>
            <person name="Gnanaolivu R.D."/>
            <person name="Hernandez B."/>
            <person name="Javaid M."/>
            <person name="Jayaseelan J.C."/>
            <person name="Lee S."/>
            <person name="Li M."/>
            <person name="Ming W."/>
            <person name="Munidasa M."/>
            <person name="Muniz J."/>
            <person name="Nguyen L."/>
            <person name="Ongeri F."/>
            <person name="Osuji N."/>
            <person name="Pu L.-L."/>
            <person name="Puazo M."/>
            <person name="Qu C."/>
            <person name="Quiroz J."/>
            <person name="Raj R."/>
            <person name="Weissenberger G."/>
            <person name="Xin Y."/>
            <person name="Zou X."/>
            <person name="Han Y."/>
            <person name="Richards S."/>
            <person name="Worley K."/>
            <person name="Muzny D."/>
            <person name="Gibbs R."/>
        </authorList>
    </citation>
    <scope>NUCLEOTIDE SEQUENCE</scope>
    <source>
        <strain evidence="3">Sampled in the wild</strain>
    </source>
</reference>
<dbReference type="Proteomes" id="UP000792457">
    <property type="component" value="Unassembled WGS sequence"/>
</dbReference>
<feature type="region of interest" description="Disordered" evidence="1">
    <location>
        <begin position="140"/>
        <end position="179"/>
    </location>
</feature>
<organism evidence="3 4">
    <name type="scientific">Ladona fulva</name>
    <name type="common">Scarce chaser dragonfly</name>
    <name type="synonym">Libellula fulva</name>
    <dbReference type="NCBI Taxonomy" id="123851"/>
    <lineage>
        <taxon>Eukaryota</taxon>
        <taxon>Metazoa</taxon>
        <taxon>Ecdysozoa</taxon>
        <taxon>Arthropoda</taxon>
        <taxon>Hexapoda</taxon>
        <taxon>Insecta</taxon>
        <taxon>Pterygota</taxon>
        <taxon>Palaeoptera</taxon>
        <taxon>Odonata</taxon>
        <taxon>Epiprocta</taxon>
        <taxon>Anisoptera</taxon>
        <taxon>Libelluloidea</taxon>
        <taxon>Libellulidae</taxon>
        <taxon>Ladona</taxon>
    </lineage>
</organism>
<proteinExistence type="predicted"/>
<feature type="compositionally biased region" description="Basic and acidic residues" evidence="1">
    <location>
        <begin position="143"/>
        <end position="157"/>
    </location>
</feature>
<feature type="domain" description="MADF" evidence="2">
    <location>
        <begin position="18"/>
        <end position="116"/>
    </location>
</feature>
<dbReference type="Pfam" id="PF10545">
    <property type="entry name" value="MADF_DNA_bdg"/>
    <property type="match status" value="1"/>
</dbReference>
<reference evidence="3" key="2">
    <citation type="submission" date="2017-10" db="EMBL/GenBank/DDBJ databases">
        <title>Ladona fulva Genome sequencing and assembly.</title>
        <authorList>
            <person name="Murali S."/>
            <person name="Richards S."/>
            <person name="Bandaranaike D."/>
            <person name="Bellair M."/>
            <person name="Blankenburg K."/>
            <person name="Chao H."/>
            <person name="Dinh H."/>
            <person name="Doddapaneni H."/>
            <person name="Dugan-Rocha S."/>
            <person name="Elkadiri S."/>
            <person name="Gnanaolivu R."/>
            <person name="Hernandez B."/>
            <person name="Skinner E."/>
            <person name="Javaid M."/>
            <person name="Lee S."/>
            <person name="Li M."/>
            <person name="Ming W."/>
            <person name="Munidasa M."/>
            <person name="Muniz J."/>
            <person name="Nguyen L."/>
            <person name="Hughes D."/>
            <person name="Osuji N."/>
            <person name="Pu L.-L."/>
            <person name="Puazo M."/>
            <person name="Qu C."/>
            <person name="Quiroz J."/>
            <person name="Raj R."/>
            <person name="Weissenberger G."/>
            <person name="Xin Y."/>
            <person name="Zou X."/>
            <person name="Han Y."/>
            <person name="Worley K."/>
            <person name="Muzny D."/>
            <person name="Gibbs R."/>
        </authorList>
    </citation>
    <scope>NUCLEOTIDE SEQUENCE</scope>
    <source>
        <strain evidence="3">Sampled in the wild</strain>
    </source>
</reference>
<dbReference type="PANTHER" id="PTHR21505">
    <property type="entry name" value="MADF DOMAIN-CONTAINING PROTEIN-RELATED"/>
    <property type="match status" value="1"/>
</dbReference>
<evidence type="ECO:0000256" key="1">
    <source>
        <dbReference type="SAM" id="MobiDB-lite"/>
    </source>
</evidence>
<dbReference type="InterPro" id="IPR006578">
    <property type="entry name" value="MADF-dom"/>
</dbReference>
<dbReference type="SMART" id="SM00595">
    <property type="entry name" value="MADF"/>
    <property type="match status" value="1"/>
</dbReference>
<accession>A0A8K0JY52</accession>